<proteinExistence type="predicted"/>
<dbReference type="InterPro" id="IPR036709">
    <property type="entry name" value="Autotransporte_beta_dom_sf"/>
</dbReference>
<dbReference type="NCBIfam" id="TIGR01414">
    <property type="entry name" value="autotrans_barl"/>
    <property type="match status" value="1"/>
</dbReference>
<sequence length="236" mass="25826">MTTIGSGRRTLSSVAIFACCICSQGAFAWQQEYSVDDPESNTFERYTWDSDHQPDYNDILAERLNAPLDMAYSSGFNLITSSQNSYTTQPSTLGVGLAIPVYKNVTTGPVASWHWDGSTASMFNDYGDSVGRSGGADQLWHASVSTLGWRVDSSFGYVRPWAQVSYNQQYGENVWKSQSGMHAVPAANQYGNWMDVTVGADMPLNKNLAAYASFSQSEGIMAGDMTSYNLGVNARF</sequence>
<dbReference type="Proteomes" id="UP000275331">
    <property type="component" value="Unassembled WGS sequence"/>
</dbReference>
<dbReference type="Gene3D" id="2.40.128.130">
    <property type="entry name" value="Autotransporter beta-domain"/>
    <property type="match status" value="1"/>
</dbReference>
<dbReference type="SUPFAM" id="SSF103515">
    <property type="entry name" value="Autotransporter"/>
    <property type="match status" value="1"/>
</dbReference>
<reference evidence="3 4" key="1">
    <citation type="submission" date="2018-10" db="EMBL/GenBank/DDBJ databases">
        <title>Transmission dynamics of multidrug resistant bacteria on intensive care unit surfaces.</title>
        <authorList>
            <person name="D'Souza A.W."/>
            <person name="Potter R.F."/>
            <person name="Wallace M."/>
            <person name="Shupe A."/>
            <person name="Patel S."/>
            <person name="Sun S."/>
            <person name="Gul D."/>
            <person name="Kwon J.H."/>
            <person name="Andleeb S."/>
            <person name="Burnham C.-A.D."/>
            <person name="Dantas G."/>
        </authorList>
    </citation>
    <scope>NUCLEOTIDE SEQUENCE [LARGE SCALE GENOMIC DNA]</scope>
    <source>
        <strain evidence="3 4">AS_373</strain>
    </source>
</reference>
<dbReference type="RefSeq" id="WP_125292941.1">
    <property type="nucleotide sequence ID" value="NZ_DAIRID010000087.1"/>
</dbReference>
<gene>
    <name evidence="3" type="ORF">EGT71_06290</name>
</gene>
<name>A0A3R9F8N1_9ENTR</name>
<dbReference type="InterPro" id="IPR006315">
    <property type="entry name" value="OM_autotransptr_brl_dom"/>
</dbReference>
<evidence type="ECO:0000256" key="1">
    <source>
        <dbReference type="SAM" id="SignalP"/>
    </source>
</evidence>
<evidence type="ECO:0000259" key="2">
    <source>
        <dbReference type="Pfam" id="PF03797"/>
    </source>
</evidence>
<accession>A0A3R9F8N1</accession>
<feature type="chain" id="PRO_5018613969" evidence="1">
    <location>
        <begin position="29"/>
        <end position="236"/>
    </location>
</feature>
<organism evidence="3 4">
    <name type="scientific">Atlantibacter subterraneus</name>
    <dbReference type="NCBI Taxonomy" id="255519"/>
    <lineage>
        <taxon>Bacteria</taxon>
        <taxon>Pseudomonadati</taxon>
        <taxon>Pseudomonadota</taxon>
        <taxon>Gammaproteobacteria</taxon>
        <taxon>Enterobacterales</taxon>
        <taxon>Enterobacteriaceae</taxon>
        <taxon>Atlantibacter</taxon>
    </lineage>
</organism>
<dbReference type="Pfam" id="PF03797">
    <property type="entry name" value="Autotransporter"/>
    <property type="match status" value="1"/>
</dbReference>
<evidence type="ECO:0000313" key="3">
    <source>
        <dbReference type="EMBL" id="RSE28174.1"/>
    </source>
</evidence>
<keyword evidence="1" id="KW-0732">Signal</keyword>
<dbReference type="InterPro" id="IPR005546">
    <property type="entry name" value="Autotransporte_beta"/>
</dbReference>
<protein>
    <submittedName>
        <fullName evidence="3">Autotransporter outer membrane beta-barrel domain-containing protein</fullName>
    </submittedName>
</protein>
<evidence type="ECO:0000313" key="4">
    <source>
        <dbReference type="Proteomes" id="UP000275331"/>
    </source>
</evidence>
<dbReference type="AlphaFoldDB" id="A0A3R9F8N1"/>
<comment type="caution">
    <text evidence="3">The sequence shown here is derived from an EMBL/GenBank/DDBJ whole genome shotgun (WGS) entry which is preliminary data.</text>
</comment>
<dbReference type="GO" id="GO:0019867">
    <property type="term" value="C:outer membrane"/>
    <property type="evidence" value="ECO:0007669"/>
    <property type="project" value="InterPro"/>
</dbReference>
<dbReference type="EMBL" id="RHXB01000003">
    <property type="protein sequence ID" value="RSE28174.1"/>
    <property type="molecule type" value="Genomic_DNA"/>
</dbReference>
<feature type="domain" description="Autotransporter" evidence="2">
    <location>
        <begin position="78"/>
        <end position="214"/>
    </location>
</feature>
<feature type="signal peptide" evidence="1">
    <location>
        <begin position="1"/>
        <end position="28"/>
    </location>
</feature>
<dbReference type="OrthoDB" id="5292073at2"/>